<dbReference type="SMART" id="SM00332">
    <property type="entry name" value="PP2Cc"/>
    <property type="match status" value="1"/>
</dbReference>
<dbReference type="InterPro" id="IPR036457">
    <property type="entry name" value="PPM-type-like_dom_sf"/>
</dbReference>
<sequence>MSKQTIKTSGFSLAKGKNLIGDDYFDVKTIANLTIAIVCDGVGSADEGAEAAKRVTTHLMSNFKNPPLAWSIEKSIKTFTKSINAILYEESMVNYERPELVTTLSIVIIEGNRLYGANVGDSRVYLKREGILTQLSKDHAMEEEGYEGVLTQAMGIGKDVDPYYFENIINEKDKILLCSDGLYTIMSNNRLENGIGNGSHYLVKQASKLTEDNLPDDTTAVTIDILGINQVEALKQQKLIIPEDLEEGIVIDGYKLEKSLIQNDRTWLCSNKGKSYVLKFAPIEAIENPSILDLFVKEAWNAKRLKAGFFPKSVIPKNRTHRYYVMQMLEGIDLKEYLKKRKLSVEDTVSLAKMLLNMSQYLLKFDLLHGDIKPENIMISKRGGKHVFKVIDFGSMTELYSINSNAGTPSYLAPERFTGSSINESSEIYSIGVTLYEALTQKFPFGEIEPFQTPVFKKVIPLSKYNKNIPEWLCSIVFRATEKENDLRYKHYSELMFEFVNPSKVKPYFDKDASLIERQPVLFYRTLFTLSLIGNVILAVLLLK</sequence>
<dbReference type="GO" id="GO:0005524">
    <property type="term" value="F:ATP binding"/>
    <property type="evidence" value="ECO:0007669"/>
    <property type="project" value="InterPro"/>
</dbReference>
<dbReference type="SUPFAM" id="SSF56112">
    <property type="entry name" value="Protein kinase-like (PK-like)"/>
    <property type="match status" value="1"/>
</dbReference>
<dbReference type="InterPro" id="IPR000719">
    <property type="entry name" value="Prot_kinase_dom"/>
</dbReference>
<reference evidence="4" key="1">
    <citation type="submission" date="2020-01" db="EMBL/GenBank/DDBJ databases">
        <authorList>
            <person name="Meier V. D."/>
            <person name="Meier V D."/>
        </authorList>
    </citation>
    <scope>NUCLEOTIDE SEQUENCE</scope>
    <source>
        <strain evidence="4">HLG_WM_MAG_02</strain>
    </source>
</reference>
<evidence type="ECO:0000313" key="4">
    <source>
        <dbReference type="EMBL" id="CAA6812341.1"/>
    </source>
</evidence>
<feature type="domain" description="Protein kinase" evidence="2">
    <location>
        <begin position="189"/>
        <end position="509"/>
    </location>
</feature>
<evidence type="ECO:0000259" key="3">
    <source>
        <dbReference type="PROSITE" id="PS51746"/>
    </source>
</evidence>
<dbReference type="AlphaFoldDB" id="A0A6S6SZ50"/>
<keyword evidence="1" id="KW-0812">Transmembrane</keyword>
<accession>A0A6S6SZ50</accession>
<name>A0A6S6SZ50_9BACT</name>
<dbReference type="PROSITE" id="PS00108">
    <property type="entry name" value="PROTEIN_KINASE_ST"/>
    <property type="match status" value="1"/>
</dbReference>
<keyword evidence="1" id="KW-0472">Membrane</keyword>
<dbReference type="InterPro" id="IPR008271">
    <property type="entry name" value="Ser/Thr_kinase_AS"/>
</dbReference>
<dbReference type="SUPFAM" id="SSF81606">
    <property type="entry name" value="PP2C-like"/>
    <property type="match status" value="1"/>
</dbReference>
<dbReference type="InterPro" id="IPR011009">
    <property type="entry name" value="Kinase-like_dom_sf"/>
</dbReference>
<dbReference type="InterPro" id="IPR001932">
    <property type="entry name" value="PPM-type_phosphatase-like_dom"/>
</dbReference>
<evidence type="ECO:0000256" key="1">
    <source>
        <dbReference type="SAM" id="Phobius"/>
    </source>
</evidence>
<feature type="domain" description="PPM-type phosphatase" evidence="3">
    <location>
        <begin position="8"/>
        <end position="225"/>
    </location>
</feature>
<dbReference type="GO" id="GO:0005737">
    <property type="term" value="C:cytoplasm"/>
    <property type="evidence" value="ECO:0007669"/>
    <property type="project" value="TreeGrafter"/>
</dbReference>
<dbReference type="Pfam" id="PF13672">
    <property type="entry name" value="PP2C_2"/>
    <property type="match status" value="1"/>
</dbReference>
<dbReference type="PROSITE" id="PS50011">
    <property type="entry name" value="PROTEIN_KINASE_DOM"/>
    <property type="match status" value="1"/>
</dbReference>
<dbReference type="Pfam" id="PF00069">
    <property type="entry name" value="Pkinase"/>
    <property type="match status" value="1"/>
</dbReference>
<dbReference type="CDD" id="cd00143">
    <property type="entry name" value="PP2Cc"/>
    <property type="match status" value="1"/>
</dbReference>
<gene>
    <name evidence="4" type="ORF">HELGO_WM15464</name>
</gene>
<dbReference type="InterPro" id="IPR045269">
    <property type="entry name" value="Atg1-like"/>
</dbReference>
<proteinExistence type="predicted"/>
<dbReference type="PROSITE" id="PS51746">
    <property type="entry name" value="PPM_2"/>
    <property type="match status" value="1"/>
</dbReference>
<dbReference type="SMART" id="SM00220">
    <property type="entry name" value="S_TKc"/>
    <property type="match status" value="1"/>
</dbReference>
<protein>
    <submittedName>
        <fullName evidence="4">Protein serine/threonine phosphatase PrpC, regulation of stationary phase</fullName>
    </submittedName>
</protein>
<dbReference type="EMBL" id="CACVAZ010000073">
    <property type="protein sequence ID" value="CAA6812341.1"/>
    <property type="molecule type" value="Genomic_DNA"/>
</dbReference>
<organism evidence="4">
    <name type="scientific">uncultured Sulfurovum sp</name>
    <dbReference type="NCBI Taxonomy" id="269237"/>
    <lineage>
        <taxon>Bacteria</taxon>
        <taxon>Pseudomonadati</taxon>
        <taxon>Campylobacterota</taxon>
        <taxon>Epsilonproteobacteria</taxon>
        <taxon>Campylobacterales</taxon>
        <taxon>Sulfurovaceae</taxon>
        <taxon>Sulfurovum</taxon>
        <taxon>environmental samples</taxon>
    </lineage>
</organism>
<evidence type="ECO:0000259" key="2">
    <source>
        <dbReference type="PROSITE" id="PS50011"/>
    </source>
</evidence>
<dbReference type="Gene3D" id="3.60.40.10">
    <property type="entry name" value="PPM-type phosphatase domain"/>
    <property type="match status" value="1"/>
</dbReference>
<dbReference type="PANTHER" id="PTHR24348">
    <property type="entry name" value="SERINE/THREONINE-PROTEIN KINASE UNC-51-RELATED"/>
    <property type="match status" value="1"/>
</dbReference>
<keyword evidence="1" id="KW-1133">Transmembrane helix</keyword>
<dbReference type="GO" id="GO:0004674">
    <property type="term" value="F:protein serine/threonine kinase activity"/>
    <property type="evidence" value="ECO:0007669"/>
    <property type="project" value="InterPro"/>
</dbReference>
<dbReference type="Gene3D" id="1.10.510.10">
    <property type="entry name" value="Transferase(Phosphotransferase) domain 1"/>
    <property type="match status" value="1"/>
</dbReference>
<dbReference type="SMART" id="SM00331">
    <property type="entry name" value="PP2C_SIG"/>
    <property type="match status" value="1"/>
</dbReference>
<feature type="transmembrane region" description="Helical" evidence="1">
    <location>
        <begin position="522"/>
        <end position="543"/>
    </location>
</feature>
<dbReference type="CDD" id="cd14014">
    <property type="entry name" value="STKc_PknB_like"/>
    <property type="match status" value="1"/>
</dbReference>